<dbReference type="EMBL" id="KV918956">
    <property type="protein sequence ID" value="OSX74258.1"/>
    <property type="molecule type" value="Genomic_DNA"/>
</dbReference>
<reference evidence="2 3" key="1">
    <citation type="submission" date="2017-03" db="EMBL/GenBank/DDBJ databases">
        <title>WGS assembly of Porphyra umbilicalis.</title>
        <authorList>
            <person name="Brawley S.H."/>
            <person name="Blouin N.A."/>
            <person name="Ficko-Blean E."/>
            <person name="Wheeler G.L."/>
            <person name="Lohr M."/>
            <person name="Goodson H.V."/>
            <person name="Jenkins J.W."/>
            <person name="Blaby-Haas C.E."/>
            <person name="Helliwell K.E."/>
            <person name="Chan C."/>
            <person name="Marriage T."/>
            <person name="Bhattacharya D."/>
            <person name="Klein A.S."/>
            <person name="Badis Y."/>
            <person name="Brodie J."/>
            <person name="Cao Y."/>
            <person name="Collen J."/>
            <person name="Dittami S.M."/>
            <person name="Gachon C.M."/>
            <person name="Green B.R."/>
            <person name="Karpowicz S."/>
            <person name="Kim J.W."/>
            <person name="Kudahl U."/>
            <person name="Lin S."/>
            <person name="Michel G."/>
            <person name="Mittag M."/>
            <person name="Olson B.J."/>
            <person name="Pangilinan J."/>
            <person name="Peng Y."/>
            <person name="Qiu H."/>
            <person name="Shu S."/>
            <person name="Singer J.T."/>
            <person name="Smith A.G."/>
            <person name="Sprecher B.N."/>
            <person name="Wagner V."/>
            <person name="Wang W."/>
            <person name="Wang Z.-Y."/>
            <person name="Yan J."/>
            <person name="Yarish C."/>
            <person name="Zoeuner-Riek S."/>
            <person name="Zhuang Y."/>
            <person name="Zou Y."/>
            <person name="Lindquist E.A."/>
            <person name="Grimwood J."/>
            <person name="Barry K."/>
            <person name="Rokhsar D.S."/>
            <person name="Schmutz J."/>
            <person name="Stiller J.W."/>
            <person name="Grossman A.R."/>
            <person name="Prochnik S.E."/>
        </authorList>
    </citation>
    <scope>NUCLEOTIDE SEQUENCE [LARGE SCALE GENOMIC DNA]</scope>
    <source>
        <strain evidence="2">4086291</strain>
    </source>
</reference>
<evidence type="ECO:0000313" key="2">
    <source>
        <dbReference type="EMBL" id="OSX74258.1"/>
    </source>
</evidence>
<sequence length="135" mass="14226">MARAWAGGRRPRGSPLRLHRRRGGAVRRGAAAACGRRGRRGRLPRPATDAADWQARTSGCGVPGGGRRSVGGSQRRVPLVAAAVPPPPPRVREDPWRLLDGRRCRHVHLCPPASAGGASGAAIGRAPEAASRPRH</sequence>
<proteinExistence type="predicted"/>
<accession>A0A1X6P064</accession>
<feature type="compositionally biased region" description="Low complexity" evidence="1">
    <location>
        <begin position="113"/>
        <end position="126"/>
    </location>
</feature>
<keyword evidence="3" id="KW-1185">Reference proteome</keyword>
<evidence type="ECO:0000256" key="1">
    <source>
        <dbReference type="SAM" id="MobiDB-lite"/>
    </source>
</evidence>
<evidence type="ECO:0000313" key="3">
    <source>
        <dbReference type="Proteomes" id="UP000218209"/>
    </source>
</evidence>
<gene>
    <name evidence="2" type="ORF">BU14_0298s0002</name>
</gene>
<feature type="region of interest" description="Disordered" evidence="1">
    <location>
        <begin position="1"/>
        <end position="74"/>
    </location>
</feature>
<feature type="compositionally biased region" description="Basic residues" evidence="1">
    <location>
        <begin position="9"/>
        <end position="25"/>
    </location>
</feature>
<dbReference type="Proteomes" id="UP000218209">
    <property type="component" value="Unassembled WGS sequence"/>
</dbReference>
<organism evidence="2 3">
    <name type="scientific">Porphyra umbilicalis</name>
    <name type="common">Purple laver</name>
    <name type="synonym">Red alga</name>
    <dbReference type="NCBI Taxonomy" id="2786"/>
    <lineage>
        <taxon>Eukaryota</taxon>
        <taxon>Rhodophyta</taxon>
        <taxon>Bangiophyceae</taxon>
        <taxon>Bangiales</taxon>
        <taxon>Bangiaceae</taxon>
        <taxon>Porphyra</taxon>
    </lineage>
</organism>
<protein>
    <submittedName>
        <fullName evidence="2">Uncharacterized protein</fullName>
    </submittedName>
</protein>
<feature type="region of interest" description="Disordered" evidence="1">
    <location>
        <begin position="111"/>
        <end position="135"/>
    </location>
</feature>
<name>A0A1X6P064_PORUM</name>
<dbReference type="AlphaFoldDB" id="A0A1X6P064"/>